<keyword evidence="3" id="KW-1185">Reference proteome</keyword>
<sequence length="110" mass="12262">MDSALSIPHPVVEPHNLRRNSSGRRIRKTTAQAAPLETSLQAHGRLSNYFTPSTLDLPYDIRCRHKARSCLSTAARQSSTHCWGDPSNTRIAFRSHDFTTLYPIAMSAIA</sequence>
<feature type="compositionally biased region" description="Basic residues" evidence="1">
    <location>
        <begin position="17"/>
        <end position="28"/>
    </location>
</feature>
<gene>
    <name evidence="2" type="ORF">T4D_4557</name>
</gene>
<evidence type="ECO:0000313" key="3">
    <source>
        <dbReference type="Proteomes" id="UP000054995"/>
    </source>
</evidence>
<reference evidence="2 3" key="1">
    <citation type="submission" date="2015-01" db="EMBL/GenBank/DDBJ databases">
        <title>Evolution of Trichinella species and genotypes.</title>
        <authorList>
            <person name="Korhonen P.K."/>
            <person name="Edoardo P."/>
            <person name="Giuseppe L.R."/>
            <person name="Gasser R.B."/>
        </authorList>
    </citation>
    <scope>NUCLEOTIDE SEQUENCE [LARGE SCALE GENOMIC DNA]</scope>
    <source>
        <strain evidence="2">ISS470</strain>
    </source>
</reference>
<protein>
    <submittedName>
        <fullName evidence="2">Uncharacterized protein</fullName>
    </submittedName>
</protein>
<feature type="region of interest" description="Disordered" evidence="1">
    <location>
        <begin position="1"/>
        <end position="32"/>
    </location>
</feature>
<evidence type="ECO:0000313" key="2">
    <source>
        <dbReference type="EMBL" id="KRY81747.1"/>
    </source>
</evidence>
<accession>A0A0V1F8Y3</accession>
<name>A0A0V1F8Y3_TRIPS</name>
<dbReference type="Proteomes" id="UP000054995">
    <property type="component" value="Unassembled WGS sequence"/>
</dbReference>
<proteinExistence type="predicted"/>
<dbReference type="AlphaFoldDB" id="A0A0V1F8Y3"/>
<dbReference type="EMBL" id="JYDT01000207">
    <property type="protein sequence ID" value="KRY81747.1"/>
    <property type="molecule type" value="Genomic_DNA"/>
</dbReference>
<evidence type="ECO:0000256" key="1">
    <source>
        <dbReference type="SAM" id="MobiDB-lite"/>
    </source>
</evidence>
<comment type="caution">
    <text evidence="2">The sequence shown here is derived from an EMBL/GenBank/DDBJ whole genome shotgun (WGS) entry which is preliminary data.</text>
</comment>
<organism evidence="2 3">
    <name type="scientific">Trichinella pseudospiralis</name>
    <name type="common">Parasitic roundworm</name>
    <dbReference type="NCBI Taxonomy" id="6337"/>
    <lineage>
        <taxon>Eukaryota</taxon>
        <taxon>Metazoa</taxon>
        <taxon>Ecdysozoa</taxon>
        <taxon>Nematoda</taxon>
        <taxon>Enoplea</taxon>
        <taxon>Dorylaimia</taxon>
        <taxon>Trichinellida</taxon>
        <taxon>Trichinellidae</taxon>
        <taxon>Trichinella</taxon>
    </lineage>
</organism>